<keyword evidence="5" id="KW-0862">Zinc</keyword>
<evidence type="ECO:0000256" key="7">
    <source>
        <dbReference type="SAM" id="MobiDB-lite"/>
    </source>
</evidence>
<dbReference type="CDD" id="cd12109">
    <property type="entry name" value="Hr_FBXL5"/>
    <property type="match status" value="1"/>
</dbReference>
<evidence type="ECO:0000259" key="8">
    <source>
        <dbReference type="PROSITE" id="PS50016"/>
    </source>
</evidence>
<keyword evidence="2" id="KW-0479">Metal-binding</keyword>
<keyword evidence="1" id="KW-0963">Cytoplasm</keyword>
<feature type="compositionally biased region" description="Basic and acidic residues" evidence="7">
    <location>
        <begin position="788"/>
        <end position="813"/>
    </location>
</feature>
<evidence type="ECO:0000313" key="13">
    <source>
        <dbReference type="EMBL" id="CAF3847024.1"/>
    </source>
</evidence>
<dbReference type="EMBL" id="CAJNOQ010004974">
    <property type="protein sequence ID" value="CAF1081147.1"/>
    <property type="molecule type" value="Genomic_DNA"/>
</dbReference>
<dbReference type="Gene3D" id="3.30.40.10">
    <property type="entry name" value="Zinc/RING finger domain, C3HC4 (zinc finger)"/>
    <property type="match status" value="1"/>
</dbReference>
<feature type="domain" description="F-box" evidence="9">
    <location>
        <begin position="198"/>
        <end position="248"/>
    </location>
</feature>
<dbReference type="SUPFAM" id="SSF57903">
    <property type="entry name" value="FYVE/PHD zinc finger"/>
    <property type="match status" value="1"/>
</dbReference>
<dbReference type="InterPro" id="IPR001810">
    <property type="entry name" value="F-box_dom"/>
</dbReference>
<evidence type="ECO:0000313" key="10">
    <source>
        <dbReference type="EMBL" id="CAF0923075.1"/>
    </source>
</evidence>
<feature type="compositionally biased region" description="Basic residues" evidence="7">
    <location>
        <begin position="1280"/>
        <end position="1296"/>
    </location>
</feature>
<protein>
    <submittedName>
        <fullName evidence="11">Uncharacterized protein</fullName>
    </submittedName>
</protein>
<feature type="compositionally biased region" description="Basic and acidic residues" evidence="7">
    <location>
        <begin position="859"/>
        <end position="871"/>
    </location>
</feature>
<evidence type="ECO:0000256" key="2">
    <source>
        <dbReference type="ARBA" id="ARBA00022723"/>
    </source>
</evidence>
<dbReference type="SMART" id="SM00249">
    <property type="entry name" value="PHD"/>
    <property type="match status" value="1"/>
</dbReference>
<evidence type="ECO:0000313" key="12">
    <source>
        <dbReference type="EMBL" id="CAF3700325.1"/>
    </source>
</evidence>
<dbReference type="Gene3D" id="1.20.120.520">
    <property type="entry name" value="nmb1532 protein domain like"/>
    <property type="match status" value="1"/>
</dbReference>
<feature type="compositionally biased region" description="Polar residues" evidence="7">
    <location>
        <begin position="1338"/>
        <end position="1360"/>
    </location>
</feature>
<evidence type="ECO:0000259" key="9">
    <source>
        <dbReference type="PROSITE" id="PS50181"/>
    </source>
</evidence>
<dbReference type="EMBL" id="CAJOBA010004017">
    <property type="protein sequence ID" value="CAF3700325.1"/>
    <property type="molecule type" value="Genomic_DNA"/>
</dbReference>
<dbReference type="Proteomes" id="UP000682733">
    <property type="component" value="Unassembled WGS sequence"/>
</dbReference>
<feature type="compositionally biased region" description="Polar residues" evidence="7">
    <location>
        <begin position="1103"/>
        <end position="1112"/>
    </location>
</feature>
<keyword evidence="4" id="KW-0833">Ubl conjugation pathway</keyword>
<reference evidence="11" key="1">
    <citation type="submission" date="2021-02" db="EMBL/GenBank/DDBJ databases">
        <authorList>
            <person name="Nowell W R."/>
        </authorList>
    </citation>
    <scope>NUCLEOTIDE SEQUENCE</scope>
</reference>
<dbReference type="PANTHER" id="PTHR46452:SF1">
    <property type="entry name" value="TRANSCRIPTION INITIATION FACTOR TFIID SUBUNIT 3"/>
    <property type="match status" value="1"/>
</dbReference>
<dbReference type="CDD" id="cd09917">
    <property type="entry name" value="F-box_SF"/>
    <property type="match status" value="1"/>
</dbReference>
<dbReference type="PROSITE" id="PS01359">
    <property type="entry name" value="ZF_PHD_1"/>
    <property type="match status" value="1"/>
</dbReference>
<feature type="compositionally biased region" description="Polar residues" evidence="7">
    <location>
        <begin position="1061"/>
        <end position="1070"/>
    </location>
</feature>
<name>A0A814MMU8_9BILA</name>
<dbReference type="Gene3D" id="1.20.1280.50">
    <property type="match status" value="1"/>
</dbReference>
<feature type="compositionally biased region" description="Basic and acidic residues" evidence="7">
    <location>
        <begin position="1083"/>
        <end position="1093"/>
    </location>
</feature>
<dbReference type="InterPro" id="IPR006553">
    <property type="entry name" value="Leu-rich_rpt_Cys-con_subtyp"/>
</dbReference>
<dbReference type="InterPro" id="IPR019786">
    <property type="entry name" value="Zinc_finger_PHD-type_CS"/>
</dbReference>
<evidence type="ECO:0000256" key="5">
    <source>
        <dbReference type="ARBA" id="ARBA00022833"/>
    </source>
</evidence>
<dbReference type="InterPro" id="IPR019787">
    <property type="entry name" value="Znf_PHD-finger"/>
</dbReference>
<dbReference type="Pfam" id="PF00628">
    <property type="entry name" value="PHD"/>
    <property type="match status" value="1"/>
</dbReference>
<dbReference type="Gene3D" id="3.80.10.10">
    <property type="entry name" value="Ribonuclease Inhibitor"/>
    <property type="match status" value="2"/>
</dbReference>
<feature type="region of interest" description="Disordered" evidence="7">
    <location>
        <begin position="988"/>
        <end position="1022"/>
    </location>
</feature>
<feature type="region of interest" description="Disordered" evidence="7">
    <location>
        <begin position="1333"/>
        <end position="1386"/>
    </location>
</feature>
<feature type="region of interest" description="Disordered" evidence="7">
    <location>
        <begin position="1422"/>
        <end position="1479"/>
    </location>
</feature>
<dbReference type="OrthoDB" id="10257471at2759"/>
<dbReference type="Proteomes" id="UP000681722">
    <property type="component" value="Unassembled WGS sequence"/>
</dbReference>
<dbReference type="Pfam" id="PF12937">
    <property type="entry name" value="F-box-like"/>
    <property type="match status" value="1"/>
</dbReference>
<dbReference type="InterPro" id="IPR013083">
    <property type="entry name" value="Znf_RING/FYVE/PHD"/>
</dbReference>
<dbReference type="SUPFAM" id="SSF52047">
    <property type="entry name" value="RNI-like"/>
    <property type="match status" value="1"/>
</dbReference>
<dbReference type="EMBL" id="CAJOBC010004975">
    <property type="protein sequence ID" value="CAF3847024.1"/>
    <property type="molecule type" value="Genomic_DNA"/>
</dbReference>
<dbReference type="InterPro" id="IPR032675">
    <property type="entry name" value="LRR_dom_sf"/>
</dbReference>
<dbReference type="CDD" id="cd15522">
    <property type="entry name" value="PHD_TAF3"/>
    <property type="match status" value="1"/>
</dbReference>
<dbReference type="EMBL" id="CAJNOK010004015">
    <property type="protein sequence ID" value="CAF0923075.1"/>
    <property type="molecule type" value="Genomic_DNA"/>
</dbReference>
<dbReference type="Pfam" id="PF00646">
    <property type="entry name" value="F-box"/>
    <property type="match status" value="1"/>
</dbReference>
<evidence type="ECO:0000256" key="6">
    <source>
        <dbReference type="PROSITE-ProRule" id="PRU00146"/>
    </source>
</evidence>
<dbReference type="GO" id="GO:0045944">
    <property type="term" value="P:positive regulation of transcription by RNA polymerase II"/>
    <property type="evidence" value="ECO:0007669"/>
    <property type="project" value="TreeGrafter"/>
</dbReference>
<dbReference type="GO" id="GO:0005669">
    <property type="term" value="C:transcription factor TFIID complex"/>
    <property type="evidence" value="ECO:0007669"/>
    <property type="project" value="TreeGrafter"/>
</dbReference>
<dbReference type="SMART" id="SM00367">
    <property type="entry name" value="LRR_CC"/>
    <property type="match status" value="3"/>
</dbReference>
<sequence>MVVMPPIFVDEVNVFTFPHSRMKKLMNCCTSKAGHTDFTCNDDLEELLQRLQTTFTEFMAHEEIENQFIMGKLSKKLKAQSEDINVVCNCHKDDRFTPLMALFRDGYSFIRRGNADRVTYGMKLRKAIRKFYQDFLPHMDEEEKDVQPLLLKYFSVNELKIMRTEVIKMTLQKKNYSKNVFVEIERPLKITMISCCHHHILEMIPDDIFERILSKLCNEDLKSCVRVNKKWKRHAQKVRDLRSPISKLPAELLLRIFSYLTPRDLIVACSRVSKHWRKLTYDKQNWKIITPINWARGQWDTKVPYEIDDEQQQFLDNDLYKINENRILLGLIKYFLPEYGKYVEQLILYASQTLTDNTSRKIFDSCPNLTHVNVGMTKLTSKAFKYFRSSVKLKSLILEGCELIDNNLFSYLTLHQTPLDHSQYGLSSDNILCVLESFCCIQLPSDKNLLKSAIASEYCRHPVCEKCHHYLFIQEEIKLTQTKQCCRSITSACSTCPLMNETKINRPLSSLTHLGLSGCHRITDDGLSLLIENFCTSLTYLDLSGCVNISSYCVFQLISQNFQLTPDNLFYCDNLNSCQQPFLGQANGSLDILVDVAERQMKCYAKETHNLIETENRIEYPNAVMEDLLPVFVNFNESMDEIQEYMEQFNSLPYAHDILKFPVKSKLFLKIPMKNCSEILERTENEQTEYIYDWLPLFPDQEIQEQEQPALKETIEDGTTASVEVITRKSTKFDSHLSSLKSSHYRPTNVTLAPDGTIVSVKSDKQGVRATSGLPKLLYRPQRLTELDKIRQKEEEKREKERQSQQDENDRRLLLTITSSTNSSDHHEPITTIKLSGSAQKLKKDVKKNGQMSSSTFGESDRSLHIKDVNRKSSTLQQTKSYNTQPTTVDETIDSVIRSMNQQKLSQLPTGAVYDFDTHDVSATDLSEKTVPQGRVPSLLISLKPKSTTEQSREPSKLSIRTTLTSPCFGKQQQSPIISPLIISNSNEIKEKQPSPPVTQKQIEPQTTMTTSEQFISPSSITHDLPVKSNITDIPQQKAIEISTIQQTITATAESILSRDTSVPSINLSPTKEKKKKRHKDKKDRSKKEHKQQNDIQQQQQNVSPSATSQIPTLVPPIPPTSGGTLRVKIKIGKNKNISIVKSTLPELIEDQSFENEEPTDMSQLDTSQSNASILLNESANEPTSLPPSLTVDVATNEQPIVVNDTLEHIKREPLICKIISPRLKTPKFINKTFSPEIIAQPSKHEQQIITVEDNIEKRTSPMPVLEPPIIAVTAVSGSNRRKTKTPNRTSRKKGPPKSVAMINDDIELTNDLAQTAISNSMNEQLHREQAIVRKSPLHSTSTFRNAIPDSTNDQRSRPPSTDDDDLPLIKRHPHVPRSSQSQSTKLSLTNEMLPPASPTIPLHLLSEAERIKRKQLPTKQPPEFIWKPTIPPDIMPPSQSHTTTIRGRGSRGSVIGTRGASIGQRGRRRSSIQHQGPAQAPITMNFSVNQIFPTNSSKKMSTPIKMTEMKIVMPPVSPDKGMKAVKVDDQVIDWHETDSKVWICPGCNRPDNGQEAMIACDLCDDWYHWDCVGITEEPAENTNWYCPKCHSASGVIKRANNKRSKIR</sequence>
<evidence type="ECO:0000256" key="1">
    <source>
        <dbReference type="ARBA" id="ARBA00022490"/>
    </source>
</evidence>
<feature type="compositionally biased region" description="Polar residues" evidence="7">
    <location>
        <begin position="872"/>
        <end position="887"/>
    </location>
</feature>
<comment type="caution">
    <text evidence="11">The sequence shown here is derived from an EMBL/GenBank/DDBJ whole genome shotgun (WGS) entry which is preliminary data.</text>
</comment>
<accession>A0A814MMU8</accession>
<dbReference type="GO" id="GO:0008270">
    <property type="term" value="F:zinc ion binding"/>
    <property type="evidence" value="ECO:0007669"/>
    <property type="project" value="UniProtKB-KW"/>
</dbReference>
<keyword evidence="14" id="KW-1185">Reference proteome</keyword>
<dbReference type="InterPro" id="IPR001965">
    <property type="entry name" value="Znf_PHD"/>
</dbReference>
<dbReference type="PROSITE" id="PS50181">
    <property type="entry name" value="FBOX"/>
    <property type="match status" value="2"/>
</dbReference>
<dbReference type="InterPro" id="IPR011011">
    <property type="entry name" value="Znf_FYVE_PHD"/>
</dbReference>
<feature type="compositionally biased region" description="Low complexity" evidence="7">
    <location>
        <begin position="1443"/>
        <end position="1465"/>
    </location>
</feature>
<proteinExistence type="predicted"/>
<dbReference type="PANTHER" id="PTHR46452">
    <property type="entry name" value="TRANSCRIPTION INITIATION FACTOR TFIID SUBUNIT 3"/>
    <property type="match status" value="1"/>
</dbReference>
<evidence type="ECO:0000313" key="14">
    <source>
        <dbReference type="Proteomes" id="UP000663829"/>
    </source>
</evidence>
<dbReference type="SUPFAM" id="SSF81383">
    <property type="entry name" value="F-box domain"/>
    <property type="match status" value="2"/>
</dbReference>
<feature type="compositionally biased region" description="Low complexity" evidence="7">
    <location>
        <begin position="814"/>
        <end position="823"/>
    </location>
</feature>
<feature type="domain" description="PHD-type" evidence="8">
    <location>
        <begin position="1542"/>
        <end position="1593"/>
    </location>
</feature>
<dbReference type="Proteomes" id="UP000663829">
    <property type="component" value="Unassembled WGS sequence"/>
</dbReference>
<dbReference type="SMART" id="SM00256">
    <property type="entry name" value="FBOX"/>
    <property type="match status" value="2"/>
</dbReference>
<feature type="region of interest" description="Disordered" evidence="7">
    <location>
        <begin position="788"/>
        <end position="887"/>
    </location>
</feature>
<dbReference type="GO" id="GO:0002039">
    <property type="term" value="F:p53 binding"/>
    <property type="evidence" value="ECO:0007669"/>
    <property type="project" value="TreeGrafter"/>
</dbReference>
<feature type="region of interest" description="Disordered" evidence="7">
    <location>
        <begin position="1277"/>
        <end position="1300"/>
    </location>
</feature>
<dbReference type="InterPro" id="IPR045808">
    <property type="entry name" value="Hr_FBXL5"/>
</dbReference>
<organism evidence="11 14">
    <name type="scientific">Didymodactylos carnosus</name>
    <dbReference type="NCBI Taxonomy" id="1234261"/>
    <lineage>
        <taxon>Eukaryota</taxon>
        <taxon>Metazoa</taxon>
        <taxon>Spiralia</taxon>
        <taxon>Gnathifera</taxon>
        <taxon>Rotifera</taxon>
        <taxon>Eurotatoria</taxon>
        <taxon>Bdelloidea</taxon>
        <taxon>Philodinida</taxon>
        <taxon>Philodinidae</taxon>
        <taxon>Didymodactylos</taxon>
    </lineage>
</organism>
<feature type="compositionally biased region" description="Basic residues" evidence="7">
    <location>
        <begin position="1073"/>
        <end position="1082"/>
    </location>
</feature>
<dbReference type="InterPro" id="IPR036047">
    <property type="entry name" value="F-box-like_dom_sf"/>
</dbReference>
<keyword evidence="3 6" id="KW-0863">Zinc-finger</keyword>
<evidence type="ECO:0000256" key="3">
    <source>
        <dbReference type="ARBA" id="ARBA00022771"/>
    </source>
</evidence>
<gene>
    <name evidence="11" type="ORF">GPM918_LOCUS17774</name>
    <name evidence="10" type="ORF">OVA965_LOCUS10729</name>
    <name evidence="13" type="ORF">SRO942_LOCUS17773</name>
    <name evidence="12" type="ORF">TMI583_LOCUS10725</name>
</gene>
<feature type="region of interest" description="Disordered" evidence="7">
    <location>
        <begin position="1061"/>
        <end position="1122"/>
    </location>
</feature>
<evidence type="ECO:0000313" key="11">
    <source>
        <dbReference type="EMBL" id="CAF1081147.1"/>
    </source>
</evidence>
<dbReference type="Proteomes" id="UP000677228">
    <property type="component" value="Unassembled WGS sequence"/>
</dbReference>
<feature type="domain" description="F-box" evidence="9">
    <location>
        <begin position="242"/>
        <end position="289"/>
    </location>
</feature>
<feature type="compositionally biased region" description="Polar residues" evidence="7">
    <location>
        <begin position="998"/>
        <end position="1022"/>
    </location>
</feature>
<dbReference type="GO" id="GO:0006879">
    <property type="term" value="P:intracellular iron ion homeostasis"/>
    <property type="evidence" value="ECO:0007669"/>
    <property type="project" value="InterPro"/>
</dbReference>
<evidence type="ECO:0000256" key="4">
    <source>
        <dbReference type="ARBA" id="ARBA00022786"/>
    </source>
</evidence>
<dbReference type="PROSITE" id="PS50016">
    <property type="entry name" value="ZF_PHD_2"/>
    <property type="match status" value="1"/>
</dbReference>